<organism evidence="6 7">
    <name type="scientific">Vibrio ostreae</name>
    <dbReference type="NCBI Taxonomy" id="2841925"/>
    <lineage>
        <taxon>Bacteria</taxon>
        <taxon>Pseudomonadati</taxon>
        <taxon>Pseudomonadota</taxon>
        <taxon>Gammaproteobacteria</taxon>
        <taxon>Vibrionales</taxon>
        <taxon>Vibrionaceae</taxon>
        <taxon>Vibrio</taxon>
    </lineage>
</organism>
<dbReference type="RefSeq" id="WP_218561972.1">
    <property type="nucleotide sequence ID" value="NZ_CP076642.1"/>
</dbReference>
<keyword evidence="2" id="KW-0805">Transcription regulation</keyword>
<dbReference type="InterPro" id="IPR050950">
    <property type="entry name" value="HTH-type_LysR_regulators"/>
</dbReference>
<feature type="domain" description="HTH lysR-type" evidence="5">
    <location>
        <begin position="1"/>
        <end position="58"/>
    </location>
</feature>
<dbReference type="PANTHER" id="PTHR30419">
    <property type="entry name" value="HTH-TYPE TRANSCRIPTIONAL REGULATOR YBHD"/>
    <property type="match status" value="1"/>
</dbReference>
<evidence type="ECO:0000256" key="4">
    <source>
        <dbReference type="ARBA" id="ARBA00023163"/>
    </source>
</evidence>
<dbReference type="Pfam" id="PF00126">
    <property type="entry name" value="HTH_1"/>
    <property type="match status" value="1"/>
</dbReference>
<dbReference type="FunFam" id="1.10.10.10:FF:000001">
    <property type="entry name" value="LysR family transcriptional regulator"/>
    <property type="match status" value="1"/>
</dbReference>
<evidence type="ECO:0000256" key="2">
    <source>
        <dbReference type="ARBA" id="ARBA00023015"/>
    </source>
</evidence>
<reference evidence="6" key="1">
    <citation type="submission" date="2021-06" db="EMBL/GenBank/DDBJ databases">
        <title>Vibrio nov. sp., novel gut bacterium isolated from Yellow Sea oyster.</title>
        <authorList>
            <person name="Muhammad N."/>
            <person name="Nguyen T.H."/>
            <person name="Lee Y.-J."/>
            <person name="Ko J."/>
            <person name="Kim S.-G."/>
        </authorList>
    </citation>
    <scope>NUCLEOTIDE SEQUENCE</scope>
    <source>
        <strain evidence="6">OG9-811</strain>
    </source>
</reference>
<keyword evidence="3" id="KW-0238">DNA-binding</keyword>
<evidence type="ECO:0000259" key="5">
    <source>
        <dbReference type="PROSITE" id="PS50931"/>
    </source>
</evidence>
<keyword evidence="7" id="KW-1185">Reference proteome</keyword>
<evidence type="ECO:0000313" key="6">
    <source>
        <dbReference type="EMBL" id="QXO16286.1"/>
    </source>
</evidence>
<dbReference type="PANTHER" id="PTHR30419:SF8">
    <property type="entry name" value="NITROGEN ASSIMILATION TRANSCRIPTIONAL ACTIVATOR-RELATED"/>
    <property type="match status" value="1"/>
</dbReference>
<proteinExistence type="inferred from homology"/>
<name>A0A975U8J3_9VIBR</name>
<dbReference type="GO" id="GO:0003700">
    <property type="term" value="F:DNA-binding transcription factor activity"/>
    <property type="evidence" value="ECO:0007669"/>
    <property type="project" value="InterPro"/>
</dbReference>
<gene>
    <name evidence="6" type="ORF">KNV97_01860</name>
</gene>
<dbReference type="AlphaFoldDB" id="A0A975U8J3"/>
<comment type="similarity">
    <text evidence="1">Belongs to the LysR transcriptional regulatory family.</text>
</comment>
<dbReference type="PROSITE" id="PS50931">
    <property type="entry name" value="HTH_LYSR"/>
    <property type="match status" value="1"/>
</dbReference>
<evidence type="ECO:0000256" key="1">
    <source>
        <dbReference type="ARBA" id="ARBA00009437"/>
    </source>
</evidence>
<evidence type="ECO:0000313" key="7">
    <source>
        <dbReference type="Proteomes" id="UP000694232"/>
    </source>
</evidence>
<protein>
    <submittedName>
        <fullName evidence="6">LysR family transcriptional regulator</fullName>
    </submittedName>
</protein>
<dbReference type="KEGG" id="vos:KNV97_01860"/>
<accession>A0A975U8J3</accession>
<dbReference type="Proteomes" id="UP000694232">
    <property type="component" value="Chromosome 2"/>
</dbReference>
<keyword evidence="4" id="KW-0804">Transcription</keyword>
<dbReference type="InterPro" id="IPR005119">
    <property type="entry name" value="LysR_subst-bd"/>
</dbReference>
<sequence length="303" mass="33336">MHDITLKYFHAVAKTGSLSAASDELHVAVSAISRQITQLEEHLQVNLFERKPRGMALTPAGDILYTYSLRSALELSNVVTEMKGLNSVQQQTITLACPEGLAWDFVPYVTALFHQQHPQVIFSLRVVDSGKASQLVKEGAVDAALTFSLQPEQGVEVALQVHSPVCALLSARHPLALRNQLSVHDLTGFPLAFSDSGTTLNYLFELACHIEGVKIVPAMTTNAMGAIYTYTKENPHAIALCSDMAVKRRAQHDGLVLLPMREPSLAQRSIQLQVMSHRRQPDLVTQFILFLTRMLQQQSGSNG</sequence>
<dbReference type="GO" id="GO:0005829">
    <property type="term" value="C:cytosol"/>
    <property type="evidence" value="ECO:0007669"/>
    <property type="project" value="TreeGrafter"/>
</dbReference>
<dbReference type="Pfam" id="PF03466">
    <property type="entry name" value="LysR_substrate"/>
    <property type="match status" value="1"/>
</dbReference>
<evidence type="ECO:0000256" key="3">
    <source>
        <dbReference type="ARBA" id="ARBA00023125"/>
    </source>
</evidence>
<dbReference type="InterPro" id="IPR000847">
    <property type="entry name" value="LysR_HTH_N"/>
</dbReference>
<dbReference type="EMBL" id="CP076642">
    <property type="protein sequence ID" value="QXO16286.1"/>
    <property type="molecule type" value="Genomic_DNA"/>
</dbReference>
<dbReference type="GO" id="GO:0003677">
    <property type="term" value="F:DNA binding"/>
    <property type="evidence" value="ECO:0007669"/>
    <property type="project" value="UniProtKB-KW"/>
</dbReference>